<reference evidence="6 7" key="1">
    <citation type="submission" date="2019-02" db="EMBL/GenBank/DDBJ databases">
        <title>Isolation and identification of novel species under the genus Muribaculum.</title>
        <authorList>
            <person name="Miyake S."/>
            <person name="Ding Y."/>
            <person name="Low A."/>
            <person name="Soh M."/>
            <person name="Seedorf H."/>
        </authorList>
    </citation>
    <scope>NUCLEOTIDE SEQUENCE [LARGE SCALE GENOMIC DNA]</scope>
    <source>
        <strain evidence="6 7">TLL-A3</strain>
    </source>
</reference>
<proteinExistence type="inferred from homology"/>
<dbReference type="GO" id="GO:0004650">
    <property type="term" value="F:polygalacturonase activity"/>
    <property type="evidence" value="ECO:0007669"/>
    <property type="project" value="InterPro"/>
</dbReference>
<dbReference type="InterPro" id="IPR006626">
    <property type="entry name" value="PbH1"/>
</dbReference>
<evidence type="ECO:0000313" key="7">
    <source>
        <dbReference type="Proteomes" id="UP000297635"/>
    </source>
</evidence>
<evidence type="ECO:0000256" key="2">
    <source>
        <dbReference type="ARBA" id="ARBA00022801"/>
    </source>
</evidence>
<dbReference type="InterPro" id="IPR011050">
    <property type="entry name" value="Pectin_lyase_fold/virulence"/>
</dbReference>
<sequence length="422" mass="46367">MNRLITSVSLAISFALAQGVSAKDYIITSHGVTNDSTKIQTAAFQKVIDMAEAAGGGRIIVPKGTYLTGALFFKPGTTLHIEDGGCIKGSDEIENFPLIPSRMEGRSIYYYAALINAYHVDGFAITGPGMINGNGLKYWKQFWALRAERAKIKESCTNLEVHRPRLVFLWGCDNVKLSGPTLCNSPFWTTHLYQCNDVIIENCRITAPREPVRAPSSDAIDLDVCSNVIVRDCYLDCDDDGVCIKGGKGVYANRSAENGIVENILVERCTFGPNLHGTLTLGSECVHARNIEVRDCHVNTGTAILRLKMRPDTYQIYENITVKNITGSSGTVIDMKPWKQFFNLEGSSEKPYGIVRNILIENVDVKVKTLGVIAGNPSDTVSNFIMRDVKVEASNPGFECIYPGVKLENVTINGKQIENPTK</sequence>
<dbReference type="Pfam" id="PF00295">
    <property type="entry name" value="Glyco_hydro_28"/>
    <property type="match status" value="1"/>
</dbReference>
<evidence type="ECO:0000256" key="1">
    <source>
        <dbReference type="ARBA" id="ARBA00008834"/>
    </source>
</evidence>
<keyword evidence="7" id="KW-1185">Reference proteome</keyword>
<evidence type="ECO:0000256" key="5">
    <source>
        <dbReference type="SAM" id="SignalP"/>
    </source>
</evidence>
<dbReference type="InterPro" id="IPR012334">
    <property type="entry name" value="Pectin_lyas_fold"/>
</dbReference>
<evidence type="ECO:0000313" key="6">
    <source>
        <dbReference type="EMBL" id="TGG36624.1"/>
    </source>
</evidence>
<name>A0A4Z0V1L6_9BACT</name>
<dbReference type="PANTHER" id="PTHR31339">
    <property type="entry name" value="PECTIN LYASE-RELATED"/>
    <property type="match status" value="1"/>
</dbReference>
<comment type="caution">
    <text evidence="6">The sequence shown here is derived from an EMBL/GenBank/DDBJ whole genome shotgun (WGS) entry which is preliminary data.</text>
</comment>
<gene>
    <name evidence="6" type="ORF">EZ315_12350</name>
</gene>
<dbReference type="EMBL" id="SJSA01000002">
    <property type="protein sequence ID" value="TGG36624.1"/>
    <property type="molecule type" value="Genomic_DNA"/>
</dbReference>
<dbReference type="GO" id="GO:0005975">
    <property type="term" value="P:carbohydrate metabolic process"/>
    <property type="evidence" value="ECO:0007669"/>
    <property type="project" value="InterPro"/>
</dbReference>
<protein>
    <submittedName>
        <fullName evidence="6">Exopolygalacturonase</fullName>
    </submittedName>
</protein>
<dbReference type="InterPro" id="IPR051801">
    <property type="entry name" value="GH28_Enzymes"/>
</dbReference>
<evidence type="ECO:0000256" key="4">
    <source>
        <dbReference type="RuleBase" id="RU361169"/>
    </source>
</evidence>
<feature type="signal peptide" evidence="5">
    <location>
        <begin position="1"/>
        <end position="22"/>
    </location>
</feature>
<accession>A0A4Z0V1L6</accession>
<keyword evidence="2 4" id="KW-0378">Hydrolase</keyword>
<dbReference type="InterPro" id="IPR000743">
    <property type="entry name" value="Glyco_hydro_28"/>
</dbReference>
<dbReference type="Gene3D" id="2.160.20.10">
    <property type="entry name" value="Single-stranded right-handed beta-helix, Pectin lyase-like"/>
    <property type="match status" value="1"/>
</dbReference>
<evidence type="ECO:0000256" key="3">
    <source>
        <dbReference type="ARBA" id="ARBA00023295"/>
    </source>
</evidence>
<dbReference type="SUPFAM" id="SSF51126">
    <property type="entry name" value="Pectin lyase-like"/>
    <property type="match status" value="1"/>
</dbReference>
<keyword evidence="5" id="KW-0732">Signal</keyword>
<dbReference type="PANTHER" id="PTHR31339:SF9">
    <property type="entry name" value="PLASMIN AND FIBRONECTIN-BINDING PROTEIN A"/>
    <property type="match status" value="1"/>
</dbReference>
<dbReference type="RefSeq" id="WP_135472342.1">
    <property type="nucleotide sequence ID" value="NZ_CASJDB010000053.1"/>
</dbReference>
<dbReference type="Proteomes" id="UP000297635">
    <property type="component" value="Unassembled WGS sequence"/>
</dbReference>
<feature type="chain" id="PRO_5021361341" evidence="5">
    <location>
        <begin position="23"/>
        <end position="422"/>
    </location>
</feature>
<keyword evidence="3 4" id="KW-0326">Glycosidase</keyword>
<dbReference type="GeneID" id="82150583"/>
<comment type="similarity">
    <text evidence="1 4">Belongs to the glycosyl hydrolase 28 family.</text>
</comment>
<dbReference type="AlphaFoldDB" id="A0A4Z0V1L6"/>
<dbReference type="SMART" id="SM00710">
    <property type="entry name" value="PbH1"/>
    <property type="match status" value="4"/>
</dbReference>
<organism evidence="6 7">
    <name type="scientific">Duncaniella freteri</name>
    <dbReference type="NCBI Taxonomy" id="2530391"/>
    <lineage>
        <taxon>Bacteria</taxon>
        <taxon>Pseudomonadati</taxon>
        <taxon>Bacteroidota</taxon>
        <taxon>Bacteroidia</taxon>
        <taxon>Bacteroidales</taxon>
        <taxon>Muribaculaceae</taxon>
        <taxon>Duncaniella</taxon>
    </lineage>
</organism>